<evidence type="ECO:0000256" key="1">
    <source>
        <dbReference type="SAM" id="Coils"/>
    </source>
</evidence>
<keyword evidence="1" id="KW-0175">Coiled coil</keyword>
<dbReference type="EMBL" id="CAACVG010011245">
    <property type="protein sequence ID" value="VEN57665.1"/>
    <property type="molecule type" value="Genomic_DNA"/>
</dbReference>
<feature type="non-terminal residue" evidence="2">
    <location>
        <position position="185"/>
    </location>
</feature>
<name>A0A653DBT7_CALMS</name>
<dbReference type="OrthoDB" id="6793775at2759"/>
<feature type="coiled-coil region" evidence="1">
    <location>
        <begin position="13"/>
        <end position="175"/>
    </location>
</feature>
<dbReference type="AlphaFoldDB" id="A0A653DBT7"/>
<dbReference type="Proteomes" id="UP000410492">
    <property type="component" value="Unassembled WGS sequence"/>
</dbReference>
<reference evidence="2 3" key="1">
    <citation type="submission" date="2019-01" db="EMBL/GenBank/DDBJ databases">
        <authorList>
            <person name="Sayadi A."/>
        </authorList>
    </citation>
    <scope>NUCLEOTIDE SEQUENCE [LARGE SCALE GENOMIC DNA]</scope>
</reference>
<evidence type="ECO:0000313" key="2">
    <source>
        <dbReference type="EMBL" id="VEN57665.1"/>
    </source>
</evidence>
<proteinExistence type="predicted"/>
<gene>
    <name evidence="2" type="ORF">CALMAC_LOCUS16244</name>
</gene>
<evidence type="ECO:0000313" key="3">
    <source>
        <dbReference type="Proteomes" id="UP000410492"/>
    </source>
</evidence>
<keyword evidence="3" id="KW-1185">Reference proteome</keyword>
<organism evidence="2 3">
    <name type="scientific">Callosobruchus maculatus</name>
    <name type="common">Southern cowpea weevil</name>
    <name type="synonym">Pulse bruchid</name>
    <dbReference type="NCBI Taxonomy" id="64391"/>
    <lineage>
        <taxon>Eukaryota</taxon>
        <taxon>Metazoa</taxon>
        <taxon>Ecdysozoa</taxon>
        <taxon>Arthropoda</taxon>
        <taxon>Hexapoda</taxon>
        <taxon>Insecta</taxon>
        <taxon>Pterygota</taxon>
        <taxon>Neoptera</taxon>
        <taxon>Endopterygota</taxon>
        <taxon>Coleoptera</taxon>
        <taxon>Polyphaga</taxon>
        <taxon>Cucujiformia</taxon>
        <taxon>Chrysomeloidea</taxon>
        <taxon>Chrysomelidae</taxon>
        <taxon>Bruchinae</taxon>
        <taxon>Bruchini</taxon>
        <taxon>Callosobruchus</taxon>
    </lineage>
</organism>
<accession>A0A653DBT7</accession>
<sequence length="185" mass="21847">MKEQFDRDTKNLLKKNEETIAKLQGQHRVAMRELTADQDRLKQLLDPQKRECVCIKSKFERDKKNLLKKNDQHEAALRKVNEKHHREVSALKNEIKRLKALDQPKKAEDRCDQVKDENARLKQKITQLEAENASVKEYLDRAIVQAKKTAVKEDESRLRERLVHHEAEIKKMKSDMTDTLDSVRK</sequence>
<protein>
    <submittedName>
        <fullName evidence="2">Uncharacterized protein</fullName>
    </submittedName>
</protein>